<protein>
    <submittedName>
        <fullName evidence="1">Uncharacterized protein</fullName>
    </submittedName>
</protein>
<proteinExistence type="predicted"/>
<name>A0ABR2S6L6_9ROSI</name>
<comment type="caution">
    <text evidence="1">The sequence shown here is derived from an EMBL/GenBank/DDBJ whole genome shotgun (WGS) entry which is preliminary data.</text>
</comment>
<evidence type="ECO:0000313" key="2">
    <source>
        <dbReference type="Proteomes" id="UP001396334"/>
    </source>
</evidence>
<sequence>MKLVVKSNDRMGHILSHDDSVKAHEEDDYVESWSQESPKVINADCNISSKSQNTGDLKILSDLPPPVNNPEKVTIFGQFPVLPQTSNIHAPVSSISQFGGSRISVCRCASESLSGSLERDPGQEYGPEPNQVLIFLLIESYSVQFKVELSGS</sequence>
<gene>
    <name evidence="1" type="ORF">V6N11_010892</name>
</gene>
<accession>A0ABR2S6L6</accession>
<keyword evidence="2" id="KW-1185">Reference proteome</keyword>
<evidence type="ECO:0000313" key="1">
    <source>
        <dbReference type="EMBL" id="KAK9020880.1"/>
    </source>
</evidence>
<reference evidence="1 2" key="1">
    <citation type="journal article" date="2024" name="G3 (Bethesda)">
        <title>Genome assembly of Hibiscus sabdariffa L. provides insights into metabolisms of medicinal natural products.</title>
        <authorList>
            <person name="Kim T."/>
        </authorList>
    </citation>
    <scope>NUCLEOTIDE SEQUENCE [LARGE SCALE GENOMIC DNA]</scope>
    <source>
        <strain evidence="1">TK-2024</strain>
        <tissue evidence="1">Old leaves</tissue>
    </source>
</reference>
<dbReference type="EMBL" id="JBBPBN010000016">
    <property type="protein sequence ID" value="KAK9020880.1"/>
    <property type="molecule type" value="Genomic_DNA"/>
</dbReference>
<organism evidence="1 2">
    <name type="scientific">Hibiscus sabdariffa</name>
    <name type="common">roselle</name>
    <dbReference type="NCBI Taxonomy" id="183260"/>
    <lineage>
        <taxon>Eukaryota</taxon>
        <taxon>Viridiplantae</taxon>
        <taxon>Streptophyta</taxon>
        <taxon>Embryophyta</taxon>
        <taxon>Tracheophyta</taxon>
        <taxon>Spermatophyta</taxon>
        <taxon>Magnoliopsida</taxon>
        <taxon>eudicotyledons</taxon>
        <taxon>Gunneridae</taxon>
        <taxon>Pentapetalae</taxon>
        <taxon>rosids</taxon>
        <taxon>malvids</taxon>
        <taxon>Malvales</taxon>
        <taxon>Malvaceae</taxon>
        <taxon>Malvoideae</taxon>
        <taxon>Hibiscus</taxon>
    </lineage>
</organism>
<dbReference type="Proteomes" id="UP001396334">
    <property type="component" value="Unassembled WGS sequence"/>
</dbReference>